<accession>A0ACC2C301</accession>
<evidence type="ECO:0000313" key="1">
    <source>
        <dbReference type="EMBL" id="KAJ7536330.1"/>
    </source>
</evidence>
<name>A0ACC2C301_DIPCM</name>
<organism evidence="1 2">
    <name type="scientific">Diphasiastrum complanatum</name>
    <name type="common">Issler's clubmoss</name>
    <name type="synonym">Lycopodium complanatum</name>
    <dbReference type="NCBI Taxonomy" id="34168"/>
    <lineage>
        <taxon>Eukaryota</taxon>
        <taxon>Viridiplantae</taxon>
        <taxon>Streptophyta</taxon>
        <taxon>Embryophyta</taxon>
        <taxon>Tracheophyta</taxon>
        <taxon>Lycopodiopsida</taxon>
        <taxon>Lycopodiales</taxon>
        <taxon>Lycopodiaceae</taxon>
        <taxon>Lycopodioideae</taxon>
        <taxon>Diphasiastrum</taxon>
    </lineage>
</organism>
<dbReference type="Proteomes" id="UP001162992">
    <property type="component" value="Chromosome 12"/>
</dbReference>
<evidence type="ECO:0000313" key="2">
    <source>
        <dbReference type="Proteomes" id="UP001162992"/>
    </source>
</evidence>
<proteinExistence type="predicted"/>
<protein>
    <submittedName>
        <fullName evidence="1">Uncharacterized protein</fullName>
    </submittedName>
</protein>
<gene>
    <name evidence="1" type="ORF">O6H91_12G065100</name>
</gene>
<keyword evidence="2" id="KW-1185">Reference proteome</keyword>
<comment type="caution">
    <text evidence="1">The sequence shown here is derived from an EMBL/GenBank/DDBJ whole genome shotgun (WGS) entry which is preliminary data.</text>
</comment>
<sequence length="701" mass="77919">MEPGRMGSGGLHGDTGREIQQSLSHLRIIDGIDRQNLGMTSESKLQFDQEDVISQIGGQTSKDGKRLFRLNGKTLKRQRPVAVKSTGFSTVLKKPKICIAGGWQKASEEAQIKEDKGHESCDYEEIIMKSEKAHGIDRPQHVGLSTRPKIRAPLLQRSRHITPLEEASHCLGLENEDLSEEGKASEMVRHTLKRFEDLRRKLLRDAESRSDNSGIVVKRPDFKAASILKASALYLNQEKRVGHVPGIEVGDQFYFRIELCIVGLHRPLQAGIDAIHAKDSEYGIPVAASIVASGGYEDDLDTGETLIYTGQGGNNYKGDRRQQKHQRLEKGNLALANSCRKGLPVRLIRGCNDTGSSPTGKIYSYDGLYKVARFWLDMGLSGYGVYKFQLHRLPGQPPLGSALVQFMGKLKTTPSGREAMILKDISNGAEKLPLCVVNTVDRSPEAPADFRYIASIVYPSTILRPSAPKGCQCKDGCFDPFVCRCIRKNSGELPYTHDGALVELKNVVYECGEQCQCPPSCHTRVSQHGQKHRLEIFKTDRKGWGVRSWDSIPSGSFLCEYMGELISSEDAENLVGDDEYLFDLDCIKGNEARGVKLSLFNEDAGRTCEEASLAINARKLGNVGRFINHSCSPNLFVQCVLYDHHDLRIPHIMLFAMENIRPLKELTYDYAYVVGTVIDADGKVKSKACHCGAKRCRGRLY</sequence>
<reference evidence="2" key="1">
    <citation type="journal article" date="2024" name="Proc. Natl. Acad. Sci. U.S.A.">
        <title>Extraordinary preservation of gene collinearity over three hundred million years revealed in homosporous lycophytes.</title>
        <authorList>
            <person name="Li C."/>
            <person name="Wickell D."/>
            <person name="Kuo L.Y."/>
            <person name="Chen X."/>
            <person name="Nie B."/>
            <person name="Liao X."/>
            <person name="Peng D."/>
            <person name="Ji J."/>
            <person name="Jenkins J."/>
            <person name="Williams M."/>
            <person name="Shu S."/>
            <person name="Plott C."/>
            <person name="Barry K."/>
            <person name="Rajasekar S."/>
            <person name="Grimwood J."/>
            <person name="Han X."/>
            <person name="Sun S."/>
            <person name="Hou Z."/>
            <person name="He W."/>
            <person name="Dai G."/>
            <person name="Sun C."/>
            <person name="Schmutz J."/>
            <person name="Leebens-Mack J.H."/>
            <person name="Li F.W."/>
            <person name="Wang L."/>
        </authorList>
    </citation>
    <scope>NUCLEOTIDE SEQUENCE [LARGE SCALE GENOMIC DNA]</scope>
    <source>
        <strain evidence="2">cv. PW_Plant_1</strain>
    </source>
</reference>
<dbReference type="EMBL" id="CM055103">
    <property type="protein sequence ID" value="KAJ7536330.1"/>
    <property type="molecule type" value="Genomic_DNA"/>
</dbReference>